<dbReference type="AlphaFoldDB" id="A0A0D2ACJ6"/>
<dbReference type="InterPro" id="IPR045225">
    <property type="entry name" value="Uracil/uridine/allantoin_perm"/>
</dbReference>
<dbReference type="InParanoid" id="A0A0D2ACJ6"/>
<feature type="compositionally biased region" description="Basic and acidic residues" evidence="6">
    <location>
        <begin position="561"/>
        <end position="570"/>
    </location>
</feature>
<feature type="transmembrane region" description="Helical" evidence="7">
    <location>
        <begin position="259"/>
        <end position="278"/>
    </location>
</feature>
<dbReference type="Pfam" id="PF02133">
    <property type="entry name" value="Transp_cyt_pur"/>
    <property type="match status" value="1"/>
</dbReference>
<evidence type="ECO:0000256" key="6">
    <source>
        <dbReference type="SAM" id="MobiDB-lite"/>
    </source>
</evidence>
<feature type="transmembrane region" description="Helical" evidence="7">
    <location>
        <begin position="413"/>
        <end position="437"/>
    </location>
</feature>
<feature type="transmembrane region" description="Helical" evidence="7">
    <location>
        <begin position="465"/>
        <end position="484"/>
    </location>
</feature>
<feature type="transmembrane region" description="Helical" evidence="7">
    <location>
        <begin position="61"/>
        <end position="79"/>
    </location>
</feature>
<comment type="similarity">
    <text evidence="2">Belongs to the purine-cytosine permease (2.A.39) family.</text>
</comment>
<evidence type="ECO:0000313" key="9">
    <source>
        <dbReference type="Proteomes" id="UP000053259"/>
    </source>
</evidence>
<name>A0A0D2ACJ6_9PEZI</name>
<evidence type="ECO:0000256" key="1">
    <source>
        <dbReference type="ARBA" id="ARBA00004141"/>
    </source>
</evidence>
<keyword evidence="3 7" id="KW-0812">Transmembrane</keyword>
<protein>
    <recommendedName>
        <fullName evidence="10">Uracil permease</fullName>
    </recommendedName>
</protein>
<feature type="transmembrane region" description="Helical" evidence="7">
    <location>
        <begin position="217"/>
        <end position="239"/>
    </location>
</feature>
<evidence type="ECO:0000256" key="5">
    <source>
        <dbReference type="ARBA" id="ARBA00023136"/>
    </source>
</evidence>
<dbReference type="OrthoDB" id="2018619at2759"/>
<evidence type="ECO:0008006" key="10">
    <source>
        <dbReference type="Google" id="ProtNLM"/>
    </source>
</evidence>
<dbReference type="GeneID" id="27312496"/>
<feature type="transmembrane region" description="Helical" evidence="7">
    <location>
        <begin position="298"/>
        <end position="321"/>
    </location>
</feature>
<feature type="transmembrane region" description="Helical" evidence="7">
    <location>
        <begin position="91"/>
        <end position="111"/>
    </location>
</feature>
<dbReference type="GO" id="GO:0005886">
    <property type="term" value="C:plasma membrane"/>
    <property type="evidence" value="ECO:0007669"/>
    <property type="project" value="TreeGrafter"/>
</dbReference>
<evidence type="ECO:0000256" key="3">
    <source>
        <dbReference type="ARBA" id="ARBA00022692"/>
    </source>
</evidence>
<sequence>MFTKGGLRGFARKAKLAVTTKQGFKNAIEVQTSDFAPSSYGFIWSNAHMDPTPPKERTWTWFHYFALWYSYNFTSGAWATASSLLSLNVNWWQAILACLVASIISAAATCLNSRQSSVYHIGFPTLQRVSFGLYGSLFPVFTRAVVAILWIGVTVYQSSLFLDVAFRCVFGSAWYNMPNTFPANASITTRKFVSCLIIWLGSYPVMALKIHKMRHLWSLKAIVVPPVTIGFFIYCMAAGSKGATSYAATPHPAHGSNLGWAFVYSVQAVIGSFSPLIASNPDIARYARSPRATLWSQFFTIIFWKTVICMIGIFGTNAIAYKYGKTYWNMWDICSVILDHHWNGGVRFAIFLFAIIMATSEQIKNLSANLISFGADSACLLPKYLNINRGMILGLTVGFIIQPWHILATAKSFLTFLTGYSIFLGAIPSIAVTDYFLRKGNVDVLSLYTARKDYWYRAGVNWKAYAAYFMAIWPLCPGLAYQFNKSYNIAQGWIHLYQFGWLFAVFSSAFIYTILSYIFKDAHMFEAQKSPFESFAESQRELLDKEAEVVTITGEDVSENSQHDVEKELSKNPGLVTVT</sequence>
<gene>
    <name evidence="8" type="ORF">PV09_04523</name>
</gene>
<keyword evidence="5 7" id="KW-0472">Membrane</keyword>
<keyword evidence="9" id="KW-1185">Reference proteome</keyword>
<accession>A0A0D2ACJ6</accession>
<dbReference type="Gene3D" id="1.10.4160.10">
    <property type="entry name" value="Hydantoin permease"/>
    <property type="match status" value="1"/>
</dbReference>
<feature type="transmembrane region" description="Helical" evidence="7">
    <location>
        <begin position="131"/>
        <end position="153"/>
    </location>
</feature>
<keyword evidence="4 7" id="KW-1133">Transmembrane helix</keyword>
<evidence type="ECO:0000256" key="2">
    <source>
        <dbReference type="ARBA" id="ARBA00008974"/>
    </source>
</evidence>
<dbReference type="PANTHER" id="PTHR30618:SF0">
    <property type="entry name" value="PURINE-URACIL PERMEASE NCS1"/>
    <property type="match status" value="1"/>
</dbReference>
<feature type="transmembrane region" description="Helical" evidence="7">
    <location>
        <begin position="390"/>
        <end position="407"/>
    </location>
</feature>
<feature type="transmembrane region" description="Helical" evidence="7">
    <location>
        <begin position="187"/>
        <end position="205"/>
    </location>
</feature>
<dbReference type="Proteomes" id="UP000053259">
    <property type="component" value="Unassembled WGS sequence"/>
</dbReference>
<comment type="subcellular location">
    <subcellularLocation>
        <location evidence="1">Membrane</location>
        <topology evidence="1">Multi-pass membrane protein</topology>
    </subcellularLocation>
</comment>
<evidence type="ECO:0000256" key="7">
    <source>
        <dbReference type="SAM" id="Phobius"/>
    </source>
</evidence>
<dbReference type="InterPro" id="IPR001248">
    <property type="entry name" value="Pur-cyt_permease"/>
</dbReference>
<dbReference type="VEuPathDB" id="FungiDB:PV09_04523"/>
<dbReference type="EMBL" id="KN847541">
    <property type="protein sequence ID" value="KIW04215.1"/>
    <property type="molecule type" value="Genomic_DNA"/>
</dbReference>
<dbReference type="RefSeq" id="XP_016214084.1">
    <property type="nucleotide sequence ID" value="XM_016357882.1"/>
</dbReference>
<proteinExistence type="inferred from homology"/>
<dbReference type="PANTHER" id="PTHR30618">
    <property type="entry name" value="NCS1 FAMILY PURINE/PYRIMIDINE TRANSPORTER"/>
    <property type="match status" value="1"/>
</dbReference>
<reference evidence="8 9" key="1">
    <citation type="submission" date="2015-01" db="EMBL/GenBank/DDBJ databases">
        <title>The Genome Sequence of Ochroconis gallopava CBS43764.</title>
        <authorList>
            <consortium name="The Broad Institute Genomics Platform"/>
            <person name="Cuomo C."/>
            <person name="de Hoog S."/>
            <person name="Gorbushina A."/>
            <person name="Stielow B."/>
            <person name="Teixiera M."/>
            <person name="Abouelleil A."/>
            <person name="Chapman S.B."/>
            <person name="Priest M."/>
            <person name="Young S.K."/>
            <person name="Wortman J."/>
            <person name="Nusbaum C."/>
            <person name="Birren B."/>
        </authorList>
    </citation>
    <scope>NUCLEOTIDE SEQUENCE [LARGE SCALE GENOMIC DNA]</scope>
    <source>
        <strain evidence="8 9">CBS 43764</strain>
    </source>
</reference>
<dbReference type="HOGENOM" id="CLU_021555_2_0_1"/>
<dbReference type="GO" id="GO:0015205">
    <property type="term" value="F:nucleobase transmembrane transporter activity"/>
    <property type="evidence" value="ECO:0007669"/>
    <property type="project" value="TreeGrafter"/>
</dbReference>
<feature type="transmembrane region" description="Helical" evidence="7">
    <location>
        <begin position="496"/>
        <end position="519"/>
    </location>
</feature>
<feature type="region of interest" description="Disordered" evidence="6">
    <location>
        <begin position="558"/>
        <end position="579"/>
    </location>
</feature>
<organism evidence="8 9">
    <name type="scientific">Verruconis gallopava</name>
    <dbReference type="NCBI Taxonomy" id="253628"/>
    <lineage>
        <taxon>Eukaryota</taxon>
        <taxon>Fungi</taxon>
        <taxon>Dikarya</taxon>
        <taxon>Ascomycota</taxon>
        <taxon>Pezizomycotina</taxon>
        <taxon>Dothideomycetes</taxon>
        <taxon>Pleosporomycetidae</taxon>
        <taxon>Venturiales</taxon>
        <taxon>Sympoventuriaceae</taxon>
        <taxon>Verruconis</taxon>
    </lineage>
</organism>
<evidence type="ECO:0000256" key="4">
    <source>
        <dbReference type="ARBA" id="ARBA00022989"/>
    </source>
</evidence>
<evidence type="ECO:0000313" key="8">
    <source>
        <dbReference type="EMBL" id="KIW04215.1"/>
    </source>
</evidence>